<feature type="region of interest" description="Disordered" evidence="10">
    <location>
        <begin position="21"/>
        <end position="42"/>
    </location>
</feature>
<keyword evidence="5 11" id="KW-0812">Transmembrane</keyword>
<keyword evidence="3" id="KW-0328">Glycosyltransferase</keyword>
<feature type="compositionally biased region" description="Low complexity" evidence="10">
    <location>
        <begin position="772"/>
        <end position="783"/>
    </location>
</feature>
<feature type="compositionally biased region" description="Basic and acidic residues" evidence="10">
    <location>
        <begin position="1062"/>
        <end position="1074"/>
    </location>
</feature>
<feature type="compositionally biased region" description="Polar residues" evidence="10">
    <location>
        <begin position="129"/>
        <end position="157"/>
    </location>
</feature>
<evidence type="ECO:0000256" key="8">
    <source>
        <dbReference type="ARBA" id="ARBA00023034"/>
    </source>
</evidence>
<sequence>MNSSHQPIHHNTIVEIEQDNNSSSTYSLHSHHHHHHHHHHHLLPIDQTNEDDDEFQTESSSSNAAHESYLLPRTIDDSDFNSSAESESSSCLLESDPIETTRMLKRKKSIQPFTLSSTSSSISLLHSTNQSPTHSNTSLPPLYSDSTLTTTTPHQQNSNLINSLTQNESNNTLLSDCPTRSHSPAISTTTIDRSRLVPSPSNRYHHSSDPYSHSHHFRTSSAFPRKSINHPAPSTLTGLECLNPTTTTNTDSPRRSKRSWFSSSRRHKRKNSIHALSASSLSSSTSLHSPTFVPRELKHEGFYQSRKPLDNDYYYQAHHASRRTKYPSRSHSPFRSSRSILNIISRTYRNISAFIPSRKPLAIILSLIFISSFIGGLIGFLIRFFDTDKVPLPWRSYCQTQPPFPHEFANSLPPVNVFVGVFSIDSSYERRHLIRSTYARHTKLKNHKTHQYLNNIQIKFIIGKPKIQNVRKIALEIETFNDIVILDIDENMNRGKTYAYFRWAAENGTIPFYYHSKTKSTSNSSSINQADIKVGFKKADFVVKADDDAFIVLSELERHLRVAPRTKTYWGYLIRNLFMGGECYALSSDLVDYVATSPEVIKHLTGAEDKKVAKWMRIHPNASSINWVTERCYIYDHPKAGTTYSHGFLFPNQVTKIRQEGKEGLSSDEIEKRGGINLFQTYSTVTRFGQKYVPPKSGMTMEEEVEALIEGGGKFDGFTTNHETTPKVSLSSLLFEVNDKRIKKPNTKTIPNENEMRTPAVLDHDGTFTRVSPLSSTTTTTPTINNHLDDKAAGLKFGRPPSELLVGLPNYEDLPESNFKQAINKHLSEKSNKLIASPTIRFNDEESKLRQERFEGLNYGGTVVVHYLKRNEWFYETELALLGKSKTWDQGLDLINNHDHDEILNLQSSSNDNKQQLQSNSLSSSSDNHNQNVEENLEMIEVIDENIFGGARMYGSPVIESDGRISEGKSDEDKDKDDSKLNELSKTVEGGAGWVRGKPKIRVSDEEFGPKFDTKKLIEEEEKGEDEVLMINHQIRLPFDQTQISNLDSSSIENPDNVSMSDNDHDKEKSKIINDDIVIEEEEKKESLDFKNDENITTEEDQIEEILKEDLSTKVSENLLSDISIKDNTDLNSIKDKKDHESKINSITSSPSPPQN</sequence>
<feature type="compositionally biased region" description="Polar residues" evidence="10">
    <location>
        <begin position="169"/>
        <end position="191"/>
    </location>
</feature>
<comment type="subcellular location">
    <subcellularLocation>
        <location evidence="1">Golgi apparatus membrane</location>
        <topology evidence="1">Single-pass type II membrane protein</topology>
    </subcellularLocation>
</comment>
<comment type="similarity">
    <text evidence="2">Belongs to the glycosyltransferase 31 family.</text>
</comment>
<feature type="region of interest" description="Disordered" evidence="10">
    <location>
        <begin position="911"/>
        <end position="930"/>
    </location>
</feature>
<evidence type="ECO:0000313" key="12">
    <source>
        <dbReference type="EMBL" id="KAG0146490.1"/>
    </source>
</evidence>
<dbReference type="OrthoDB" id="2139606at2759"/>
<feature type="region of interest" description="Disordered" evidence="10">
    <location>
        <begin position="959"/>
        <end position="985"/>
    </location>
</feature>
<protein>
    <submittedName>
        <fullName evidence="12">Uncharacterized protein</fullName>
    </submittedName>
</protein>
<feature type="transmembrane region" description="Helical" evidence="11">
    <location>
        <begin position="361"/>
        <end position="385"/>
    </location>
</feature>
<feature type="compositionally biased region" description="Basic and acidic residues" evidence="10">
    <location>
        <begin position="961"/>
        <end position="983"/>
    </location>
</feature>
<dbReference type="GO" id="GO:0000139">
    <property type="term" value="C:Golgi membrane"/>
    <property type="evidence" value="ECO:0007669"/>
    <property type="project" value="UniProtKB-SubCell"/>
</dbReference>
<keyword evidence="8" id="KW-0333">Golgi apparatus</keyword>
<evidence type="ECO:0000256" key="5">
    <source>
        <dbReference type="ARBA" id="ARBA00022692"/>
    </source>
</evidence>
<feature type="region of interest" description="Disordered" evidence="10">
    <location>
        <begin position="169"/>
        <end position="277"/>
    </location>
</feature>
<keyword evidence="4" id="KW-0808">Transferase</keyword>
<keyword evidence="9 11" id="KW-0472">Membrane</keyword>
<dbReference type="EMBL" id="MU167260">
    <property type="protein sequence ID" value="KAG0146490.1"/>
    <property type="molecule type" value="Genomic_DNA"/>
</dbReference>
<feature type="region of interest" description="Disordered" evidence="10">
    <location>
        <begin position="766"/>
        <end position="787"/>
    </location>
</feature>
<evidence type="ECO:0000256" key="10">
    <source>
        <dbReference type="SAM" id="MobiDB-lite"/>
    </source>
</evidence>
<feature type="region of interest" description="Disordered" evidence="10">
    <location>
        <begin position="1047"/>
        <end position="1078"/>
    </location>
</feature>
<feature type="compositionally biased region" description="Low complexity" evidence="10">
    <location>
        <begin position="80"/>
        <end position="94"/>
    </location>
</feature>
<evidence type="ECO:0000256" key="2">
    <source>
        <dbReference type="ARBA" id="ARBA00008661"/>
    </source>
</evidence>
<accession>A0A9P6NGG8</accession>
<evidence type="ECO:0000256" key="1">
    <source>
        <dbReference type="ARBA" id="ARBA00004323"/>
    </source>
</evidence>
<comment type="caution">
    <text evidence="12">The sequence shown here is derived from an EMBL/GenBank/DDBJ whole genome shotgun (WGS) entry which is preliminary data.</text>
</comment>
<keyword evidence="6" id="KW-0735">Signal-anchor</keyword>
<dbReference type="PANTHER" id="PTHR11214">
    <property type="entry name" value="BETA-1,3-N-ACETYLGLUCOSAMINYLTRANSFERASE"/>
    <property type="match status" value="1"/>
</dbReference>
<dbReference type="GO" id="GO:0016758">
    <property type="term" value="F:hexosyltransferase activity"/>
    <property type="evidence" value="ECO:0007669"/>
    <property type="project" value="InterPro"/>
</dbReference>
<feature type="region of interest" description="Disordered" evidence="10">
    <location>
        <begin position="124"/>
        <end position="157"/>
    </location>
</feature>
<evidence type="ECO:0000256" key="11">
    <source>
        <dbReference type="SAM" id="Phobius"/>
    </source>
</evidence>
<gene>
    <name evidence="12" type="ORF">CROQUDRAFT_671115</name>
</gene>
<dbReference type="PANTHER" id="PTHR11214:SF333">
    <property type="entry name" value="GLYCOSYLTRANSFERASE FAMILY 31 PROTEIN"/>
    <property type="match status" value="1"/>
</dbReference>
<dbReference type="Gene3D" id="3.90.550.50">
    <property type="match status" value="1"/>
</dbReference>
<feature type="compositionally biased region" description="Basic residues" evidence="10">
    <location>
        <begin position="29"/>
        <end position="42"/>
    </location>
</feature>
<dbReference type="AlphaFoldDB" id="A0A9P6NGG8"/>
<evidence type="ECO:0000256" key="7">
    <source>
        <dbReference type="ARBA" id="ARBA00022989"/>
    </source>
</evidence>
<name>A0A9P6NGG8_9BASI</name>
<dbReference type="Pfam" id="PF01762">
    <property type="entry name" value="Galactosyl_T"/>
    <property type="match status" value="1"/>
</dbReference>
<feature type="compositionally biased region" description="Polar residues" evidence="10">
    <location>
        <begin position="232"/>
        <end position="251"/>
    </location>
</feature>
<evidence type="ECO:0000313" key="13">
    <source>
        <dbReference type="Proteomes" id="UP000886653"/>
    </source>
</evidence>
<evidence type="ECO:0000256" key="6">
    <source>
        <dbReference type="ARBA" id="ARBA00022968"/>
    </source>
</evidence>
<dbReference type="InterPro" id="IPR002659">
    <property type="entry name" value="Glyco_trans_31"/>
</dbReference>
<reference evidence="12" key="1">
    <citation type="submission" date="2013-11" db="EMBL/GenBank/DDBJ databases">
        <title>Genome sequence of the fusiform rust pathogen reveals effectors for host alternation and coevolution with pine.</title>
        <authorList>
            <consortium name="DOE Joint Genome Institute"/>
            <person name="Smith K."/>
            <person name="Pendleton A."/>
            <person name="Kubisiak T."/>
            <person name="Anderson C."/>
            <person name="Salamov A."/>
            <person name="Aerts A."/>
            <person name="Riley R."/>
            <person name="Clum A."/>
            <person name="Lindquist E."/>
            <person name="Ence D."/>
            <person name="Campbell M."/>
            <person name="Kronenberg Z."/>
            <person name="Feau N."/>
            <person name="Dhillon B."/>
            <person name="Hamelin R."/>
            <person name="Burleigh J."/>
            <person name="Smith J."/>
            <person name="Yandell M."/>
            <person name="Nelson C."/>
            <person name="Grigoriev I."/>
            <person name="Davis J."/>
        </authorList>
    </citation>
    <scope>NUCLEOTIDE SEQUENCE</scope>
    <source>
        <strain evidence="12">G11</strain>
    </source>
</reference>
<feature type="region of interest" description="Disordered" evidence="10">
    <location>
        <begin position="75"/>
        <end position="94"/>
    </location>
</feature>
<proteinExistence type="inferred from homology"/>
<evidence type="ECO:0000256" key="3">
    <source>
        <dbReference type="ARBA" id="ARBA00022676"/>
    </source>
</evidence>
<feature type="region of interest" description="Disordered" evidence="10">
    <location>
        <begin position="1130"/>
        <end position="1156"/>
    </location>
</feature>
<dbReference type="Proteomes" id="UP000886653">
    <property type="component" value="Unassembled WGS sequence"/>
</dbReference>
<feature type="compositionally biased region" description="Basic and acidic residues" evidence="10">
    <location>
        <begin position="1130"/>
        <end position="1143"/>
    </location>
</feature>
<evidence type="ECO:0000256" key="4">
    <source>
        <dbReference type="ARBA" id="ARBA00022679"/>
    </source>
</evidence>
<keyword evidence="7 11" id="KW-1133">Transmembrane helix</keyword>
<dbReference type="GO" id="GO:0051072">
    <property type="term" value="P:4,6-pyruvylated galactose residue biosynthetic process"/>
    <property type="evidence" value="ECO:0007669"/>
    <property type="project" value="TreeGrafter"/>
</dbReference>
<organism evidence="12 13">
    <name type="scientific">Cronartium quercuum f. sp. fusiforme G11</name>
    <dbReference type="NCBI Taxonomy" id="708437"/>
    <lineage>
        <taxon>Eukaryota</taxon>
        <taxon>Fungi</taxon>
        <taxon>Dikarya</taxon>
        <taxon>Basidiomycota</taxon>
        <taxon>Pucciniomycotina</taxon>
        <taxon>Pucciniomycetes</taxon>
        <taxon>Pucciniales</taxon>
        <taxon>Coleosporiaceae</taxon>
        <taxon>Cronartium</taxon>
    </lineage>
</organism>
<dbReference type="FunFam" id="3.90.550.50:FF:000121">
    <property type="entry name" value="Uncharacterized protein"/>
    <property type="match status" value="1"/>
</dbReference>
<evidence type="ECO:0000256" key="9">
    <source>
        <dbReference type="ARBA" id="ARBA00023136"/>
    </source>
</evidence>
<feature type="compositionally biased region" description="Polar residues" evidence="10">
    <location>
        <begin position="1047"/>
        <end position="1061"/>
    </location>
</feature>
<keyword evidence="13" id="KW-1185">Reference proteome</keyword>